<organism evidence="1 2">
    <name type="scientific">Pukyongiella litopenaei</name>
    <dbReference type="NCBI Taxonomy" id="2605946"/>
    <lineage>
        <taxon>Bacteria</taxon>
        <taxon>Pseudomonadati</taxon>
        <taxon>Pseudomonadota</taxon>
        <taxon>Alphaproteobacteria</taxon>
        <taxon>Rhodobacterales</taxon>
        <taxon>Paracoccaceae</taxon>
        <taxon>Pukyongiella</taxon>
    </lineage>
</organism>
<keyword evidence="1" id="KW-0614">Plasmid</keyword>
<reference evidence="1 2" key="1">
    <citation type="submission" date="2019-09" db="EMBL/GenBank/DDBJ databases">
        <title>Novel bacterium SH-1.</title>
        <authorList>
            <person name="Kim Y.-S."/>
            <person name="Kim K.-H."/>
        </authorList>
    </citation>
    <scope>NUCLEOTIDE SEQUENCE [LARGE SCALE GENOMIC DNA]</scope>
    <source>
        <strain evidence="1 2">SH-1</strain>
        <plasmid evidence="1 2">p1</plasmid>
    </source>
</reference>
<gene>
    <name evidence="1" type="ORF">C6Y53_19140</name>
</gene>
<dbReference type="Proteomes" id="UP000237655">
    <property type="component" value="Plasmid p1"/>
</dbReference>
<dbReference type="EMBL" id="CP043619">
    <property type="protein sequence ID" value="QEP30347.1"/>
    <property type="molecule type" value="Genomic_DNA"/>
</dbReference>
<accession>A0A5C2H1L3</accession>
<proteinExistence type="predicted"/>
<dbReference type="RefSeq" id="WP_149615573.1">
    <property type="nucleotide sequence ID" value="NZ_CP043619.1"/>
</dbReference>
<geneLocation type="plasmid" evidence="1 2">
    <name>p1</name>
</geneLocation>
<dbReference type="AlphaFoldDB" id="A0A5C2H1L3"/>
<name>A0A5C2H1L3_9RHOB</name>
<keyword evidence="2" id="KW-1185">Reference proteome</keyword>
<dbReference type="KEGG" id="thas:C6Y53_19140"/>
<protein>
    <submittedName>
        <fullName evidence="1">Uncharacterized protein</fullName>
    </submittedName>
</protein>
<sequence>MAMIRSIETDVLLSNALPMIENMKQTLLQIHQSRKPFHPVILVFATGRVSELDCIPMPREPIPEVGQRFSATFAHDYEDALKVNPSIHDGAILFQRRLQDESYHLSAWSMRIVSRHTPLSSEPNLGSAHNSTLSLSMAAAVDACCILSQTKAVFFVNGQAAILDPTEPR</sequence>
<evidence type="ECO:0000313" key="2">
    <source>
        <dbReference type="Proteomes" id="UP000237655"/>
    </source>
</evidence>
<evidence type="ECO:0000313" key="1">
    <source>
        <dbReference type="EMBL" id="QEP30347.1"/>
    </source>
</evidence>